<dbReference type="HOGENOM" id="CLU_037628_6_0_0"/>
<accession>D7BF63</accession>
<keyword evidence="6" id="KW-1185">Reference proteome</keyword>
<dbReference type="PROSITE" id="PS00356">
    <property type="entry name" value="HTH_LACI_1"/>
    <property type="match status" value="1"/>
</dbReference>
<dbReference type="InterPro" id="IPR000843">
    <property type="entry name" value="HTH_LacI"/>
</dbReference>
<protein>
    <submittedName>
        <fullName evidence="5">Transcriptional regulator, LacI family</fullName>
    </submittedName>
</protein>
<reference evidence="5 6" key="1">
    <citation type="journal article" date="2010" name="Stand. Genomic Sci.">
        <title>Complete genome sequence of Meiothermus silvanus type strain (VI-R2).</title>
        <authorList>
            <person name="Sikorski J."/>
            <person name="Tindall B.J."/>
            <person name="Lowry S."/>
            <person name="Lucas S."/>
            <person name="Nolan M."/>
            <person name="Copeland A."/>
            <person name="Glavina Del Rio T."/>
            <person name="Tice H."/>
            <person name="Cheng J.F."/>
            <person name="Han C."/>
            <person name="Pitluck S."/>
            <person name="Liolios K."/>
            <person name="Ivanova N."/>
            <person name="Mavromatis K."/>
            <person name="Mikhailova N."/>
            <person name="Pati A."/>
            <person name="Goodwin L."/>
            <person name="Chen A."/>
            <person name="Palaniappan K."/>
            <person name="Land M."/>
            <person name="Hauser L."/>
            <person name="Chang Y.J."/>
            <person name="Jeffries C.D."/>
            <person name="Rohde M."/>
            <person name="Goker M."/>
            <person name="Woyke T."/>
            <person name="Bristow J."/>
            <person name="Eisen J.A."/>
            <person name="Markowitz V."/>
            <person name="Hugenholtz P."/>
            <person name="Kyrpides N.C."/>
            <person name="Klenk H.P."/>
            <person name="Lapidus A."/>
        </authorList>
    </citation>
    <scope>NUCLEOTIDE SEQUENCE [LARGE SCALE GENOMIC DNA]</scope>
    <source>
        <strain evidence="6">ATCC 700542 / DSM 9946 / VI-R2</strain>
    </source>
</reference>
<sequence length="344" mass="37944">MVHKRKPTIHEVARMAEVGIGTVSRVLNNHPSVREETRSRVLAAMENLGYSPNPHARRVAGGKSYTVSIMLPFVATEFYTRLLEGIEGVLLEERYDVAVFPLLSQSRLERYLKSHTLAYQTDGLIMASFDLSELYPGGQLPTDRPVVLVDAKSPRYDSVYMDNRLGGHLAAEYLARFPGGLYAIKVEEEIDLALSQTVFAERLEGFCDAAAEAGRPLRSGQVFKTRFSAEGGRLALQHFMAQAEPPYNIFAGADLIALGVLEEAEAHSLRIGQDVRVLGFDGQPWTATRGLSSLTQPVEAMGAQAARMLMERIHGYRGTPRAIRFEPTLLERASTGLPTPAYIP</sequence>
<keyword evidence="1" id="KW-0805">Transcription regulation</keyword>
<dbReference type="EMBL" id="CP002042">
    <property type="protein sequence ID" value="ADH63416.1"/>
    <property type="molecule type" value="Genomic_DNA"/>
</dbReference>
<evidence type="ECO:0000256" key="2">
    <source>
        <dbReference type="ARBA" id="ARBA00023125"/>
    </source>
</evidence>
<dbReference type="CDD" id="cd01392">
    <property type="entry name" value="HTH_LacI"/>
    <property type="match status" value="1"/>
</dbReference>
<feature type="domain" description="HTH lacI-type" evidence="4">
    <location>
        <begin position="7"/>
        <end position="61"/>
    </location>
</feature>
<dbReference type="AlphaFoldDB" id="D7BF63"/>
<evidence type="ECO:0000313" key="6">
    <source>
        <dbReference type="Proteomes" id="UP000001916"/>
    </source>
</evidence>
<dbReference type="GO" id="GO:0003700">
    <property type="term" value="F:DNA-binding transcription factor activity"/>
    <property type="evidence" value="ECO:0007669"/>
    <property type="project" value="TreeGrafter"/>
</dbReference>
<dbReference type="Pfam" id="PF00356">
    <property type="entry name" value="LacI"/>
    <property type="match status" value="1"/>
</dbReference>
<dbReference type="PANTHER" id="PTHR30146:SF120">
    <property type="entry name" value="ALANINE RACEMASE"/>
    <property type="match status" value="1"/>
</dbReference>
<evidence type="ECO:0000313" key="5">
    <source>
        <dbReference type="EMBL" id="ADH63416.1"/>
    </source>
</evidence>
<dbReference type="Gene3D" id="1.10.260.40">
    <property type="entry name" value="lambda repressor-like DNA-binding domains"/>
    <property type="match status" value="1"/>
</dbReference>
<dbReference type="SMART" id="SM00354">
    <property type="entry name" value="HTH_LACI"/>
    <property type="match status" value="1"/>
</dbReference>
<dbReference type="RefSeq" id="WP_013157981.1">
    <property type="nucleotide sequence ID" value="NC_014212.1"/>
</dbReference>
<organism evidence="5 6">
    <name type="scientific">Allomeiothermus silvanus (strain ATCC 700542 / DSM 9946 / NBRC 106475 / NCIMB 13440 / VI-R2)</name>
    <name type="common">Thermus silvanus</name>
    <dbReference type="NCBI Taxonomy" id="526227"/>
    <lineage>
        <taxon>Bacteria</taxon>
        <taxon>Thermotogati</taxon>
        <taxon>Deinococcota</taxon>
        <taxon>Deinococci</taxon>
        <taxon>Thermales</taxon>
        <taxon>Thermaceae</taxon>
        <taxon>Allomeiothermus</taxon>
    </lineage>
</organism>
<dbReference type="InterPro" id="IPR010982">
    <property type="entry name" value="Lambda_DNA-bd_dom_sf"/>
</dbReference>
<dbReference type="Pfam" id="PF13377">
    <property type="entry name" value="Peripla_BP_3"/>
    <property type="match status" value="1"/>
</dbReference>
<dbReference type="Gene3D" id="3.40.50.2300">
    <property type="match status" value="2"/>
</dbReference>
<dbReference type="InterPro" id="IPR046335">
    <property type="entry name" value="LacI/GalR-like_sensor"/>
</dbReference>
<dbReference type="SUPFAM" id="SSF53822">
    <property type="entry name" value="Periplasmic binding protein-like I"/>
    <property type="match status" value="1"/>
</dbReference>
<dbReference type="STRING" id="526227.Mesil_1526"/>
<dbReference type="PANTHER" id="PTHR30146">
    <property type="entry name" value="LACI-RELATED TRANSCRIPTIONAL REPRESSOR"/>
    <property type="match status" value="1"/>
</dbReference>
<evidence type="ECO:0000256" key="3">
    <source>
        <dbReference type="ARBA" id="ARBA00023163"/>
    </source>
</evidence>
<proteinExistence type="predicted"/>
<dbReference type="Proteomes" id="UP000001916">
    <property type="component" value="Chromosome"/>
</dbReference>
<gene>
    <name evidence="5" type="ordered locus">Mesil_1526</name>
</gene>
<dbReference type="InterPro" id="IPR028082">
    <property type="entry name" value="Peripla_BP_I"/>
</dbReference>
<dbReference type="GO" id="GO:0000976">
    <property type="term" value="F:transcription cis-regulatory region binding"/>
    <property type="evidence" value="ECO:0007669"/>
    <property type="project" value="TreeGrafter"/>
</dbReference>
<name>D7BF63_ALLS1</name>
<dbReference type="PROSITE" id="PS50932">
    <property type="entry name" value="HTH_LACI_2"/>
    <property type="match status" value="1"/>
</dbReference>
<dbReference type="KEGG" id="msv:Mesil_1526"/>
<dbReference type="eggNOG" id="COG1609">
    <property type="taxonomic scope" value="Bacteria"/>
</dbReference>
<evidence type="ECO:0000259" key="4">
    <source>
        <dbReference type="PROSITE" id="PS50932"/>
    </source>
</evidence>
<keyword evidence="2" id="KW-0238">DNA-binding</keyword>
<dbReference type="SUPFAM" id="SSF47413">
    <property type="entry name" value="lambda repressor-like DNA-binding domains"/>
    <property type="match status" value="1"/>
</dbReference>
<evidence type="ECO:0000256" key="1">
    <source>
        <dbReference type="ARBA" id="ARBA00023015"/>
    </source>
</evidence>
<keyword evidence="3" id="KW-0804">Transcription</keyword>